<keyword evidence="1 8" id="KW-0813">Transport</keyword>
<feature type="transmembrane region" description="Helical" evidence="8">
    <location>
        <begin position="165"/>
        <end position="185"/>
    </location>
</feature>
<gene>
    <name evidence="8" type="primary">mntP</name>
    <name evidence="9" type="ORF">GSF08_01760</name>
</gene>
<evidence type="ECO:0000256" key="1">
    <source>
        <dbReference type="ARBA" id="ARBA00022448"/>
    </source>
</evidence>
<dbReference type="InterPro" id="IPR022929">
    <property type="entry name" value="Put_MntP"/>
</dbReference>
<feature type="transmembrane region" description="Helical" evidence="8">
    <location>
        <begin position="6"/>
        <end position="28"/>
    </location>
</feature>
<reference evidence="9 10" key="2">
    <citation type="submission" date="2020-01" db="EMBL/GenBank/DDBJ databases">
        <title>Clostridiaceae sp. nov. isolated from the gut of human by culturomics.</title>
        <authorList>
            <person name="Chang Y."/>
        </authorList>
    </citation>
    <scope>NUCLEOTIDE SEQUENCE [LARGE SCALE GENOMIC DNA]</scope>
    <source>
        <strain evidence="9 10">DONG20-135</strain>
    </source>
</reference>
<dbReference type="InterPro" id="IPR003810">
    <property type="entry name" value="Mntp/YtaF"/>
</dbReference>
<dbReference type="Proteomes" id="UP000434036">
    <property type="component" value="Unassembled WGS sequence"/>
</dbReference>
<evidence type="ECO:0000256" key="8">
    <source>
        <dbReference type="HAMAP-Rule" id="MF_01521"/>
    </source>
</evidence>
<evidence type="ECO:0000256" key="3">
    <source>
        <dbReference type="ARBA" id="ARBA00022692"/>
    </source>
</evidence>
<evidence type="ECO:0000256" key="2">
    <source>
        <dbReference type="ARBA" id="ARBA00022475"/>
    </source>
</evidence>
<comment type="caution">
    <text evidence="9">The sequence shown here is derived from an EMBL/GenBank/DDBJ whole genome shotgun (WGS) entry which is preliminary data.</text>
</comment>
<evidence type="ECO:0000313" key="10">
    <source>
        <dbReference type="Proteomes" id="UP000434036"/>
    </source>
</evidence>
<evidence type="ECO:0000256" key="6">
    <source>
        <dbReference type="ARBA" id="ARBA00023136"/>
    </source>
</evidence>
<dbReference type="AlphaFoldDB" id="A0A6N8U3X8"/>
<dbReference type="HAMAP" id="MF_01521">
    <property type="entry name" value="MntP_pump"/>
    <property type="match status" value="1"/>
</dbReference>
<sequence length="186" mass="20264">MNLTSIFMIGIGLSMDAFAVSIAKGMCLSKKDVAKSAWKLAFYFGLFQAVMPLLGWWIGSYFQSLITSIDHWIAFILLSIIGGKMIYDAFHPEEAECAPLTAKLVLLLAIATSIDALAIGVSFAFLQVEIISAVLIIGITTFILSFTAVYLGNRLGGFLQKYAELLGGCILFIIGLKILIEHLFIS</sequence>
<feature type="transmembrane region" description="Helical" evidence="8">
    <location>
        <begin position="71"/>
        <end position="90"/>
    </location>
</feature>
<keyword evidence="2 8" id="KW-1003">Cell membrane</keyword>
<evidence type="ECO:0000256" key="5">
    <source>
        <dbReference type="ARBA" id="ARBA00023065"/>
    </source>
</evidence>
<comment type="function">
    <text evidence="8">Probably functions as a manganese efflux pump.</text>
</comment>
<dbReference type="GO" id="GO:0005384">
    <property type="term" value="F:manganese ion transmembrane transporter activity"/>
    <property type="evidence" value="ECO:0007669"/>
    <property type="project" value="UniProtKB-UniRule"/>
</dbReference>
<feature type="transmembrane region" description="Helical" evidence="8">
    <location>
        <begin position="102"/>
        <end position="124"/>
    </location>
</feature>
<proteinExistence type="inferred from homology"/>
<evidence type="ECO:0000256" key="7">
    <source>
        <dbReference type="ARBA" id="ARBA00023211"/>
    </source>
</evidence>
<protein>
    <recommendedName>
        <fullName evidence="8">Putative manganese efflux pump MntP</fullName>
    </recommendedName>
</protein>
<keyword evidence="5 8" id="KW-0406">Ion transport</keyword>
<reference evidence="9 10" key="1">
    <citation type="submission" date="2019-12" db="EMBL/GenBank/DDBJ databases">
        <authorList>
            <person name="Yang R."/>
        </authorList>
    </citation>
    <scope>NUCLEOTIDE SEQUENCE [LARGE SCALE GENOMIC DNA]</scope>
    <source>
        <strain evidence="9 10">DONG20-135</strain>
    </source>
</reference>
<keyword evidence="3 8" id="KW-0812">Transmembrane</keyword>
<dbReference type="Pfam" id="PF02659">
    <property type="entry name" value="Mntp"/>
    <property type="match status" value="1"/>
</dbReference>
<keyword evidence="4 8" id="KW-1133">Transmembrane helix</keyword>
<comment type="similarity">
    <text evidence="8">Belongs to the MntP (TC 9.B.29) family.</text>
</comment>
<evidence type="ECO:0000256" key="4">
    <source>
        <dbReference type="ARBA" id="ARBA00022989"/>
    </source>
</evidence>
<feature type="transmembrane region" description="Helical" evidence="8">
    <location>
        <begin position="40"/>
        <end position="59"/>
    </location>
</feature>
<dbReference type="PANTHER" id="PTHR35529:SF1">
    <property type="entry name" value="MANGANESE EFFLUX PUMP MNTP-RELATED"/>
    <property type="match status" value="1"/>
</dbReference>
<organism evidence="9 10">
    <name type="scientific">Copranaerobaculum intestinale</name>
    <dbReference type="NCBI Taxonomy" id="2692629"/>
    <lineage>
        <taxon>Bacteria</taxon>
        <taxon>Bacillati</taxon>
        <taxon>Bacillota</taxon>
        <taxon>Erysipelotrichia</taxon>
        <taxon>Erysipelotrichales</taxon>
        <taxon>Erysipelotrichaceae</taxon>
        <taxon>Copranaerobaculum</taxon>
    </lineage>
</organism>
<feature type="transmembrane region" description="Helical" evidence="8">
    <location>
        <begin position="130"/>
        <end position="153"/>
    </location>
</feature>
<keyword evidence="7 8" id="KW-0464">Manganese</keyword>
<dbReference type="RefSeq" id="WP_160624154.1">
    <property type="nucleotide sequence ID" value="NZ_WUUQ01000001.1"/>
</dbReference>
<evidence type="ECO:0000313" key="9">
    <source>
        <dbReference type="EMBL" id="MXQ72670.1"/>
    </source>
</evidence>
<dbReference type="EMBL" id="WUUQ01000001">
    <property type="protein sequence ID" value="MXQ72670.1"/>
    <property type="molecule type" value="Genomic_DNA"/>
</dbReference>
<name>A0A6N8U3X8_9FIRM</name>
<keyword evidence="10" id="KW-1185">Reference proteome</keyword>
<comment type="subcellular location">
    <subcellularLocation>
        <location evidence="8">Cell membrane</location>
        <topology evidence="8">Multi-pass membrane protein</topology>
    </subcellularLocation>
</comment>
<dbReference type="GO" id="GO:0005886">
    <property type="term" value="C:plasma membrane"/>
    <property type="evidence" value="ECO:0007669"/>
    <property type="project" value="UniProtKB-SubCell"/>
</dbReference>
<dbReference type="PANTHER" id="PTHR35529">
    <property type="entry name" value="MANGANESE EFFLUX PUMP MNTP-RELATED"/>
    <property type="match status" value="1"/>
</dbReference>
<keyword evidence="6 8" id="KW-0472">Membrane</keyword>
<accession>A0A6N8U3X8</accession>